<evidence type="ECO:0000256" key="3">
    <source>
        <dbReference type="ARBA" id="ARBA00022692"/>
    </source>
</evidence>
<feature type="domain" description="Palmitoyltransferase DHHC" evidence="8">
    <location>
        <begin position="96"/>
        <end position="262"/>
    </location>
</feature>
<gene>
    <name evidence="9" type="ORF">EB796_003090</name>
</gene>
<dbReference type="EMBL" id="VXIV02000393">
    <property type="protein sequence ID" value="KAF6038590.1"/>
    <property type="molecule type" value="Genomic_DNA"/>
</dbReference>
<protein>
    <recommendedName>
        <fullName evidence="7">Palmitoyltransferase</fullName>
        <ecNumber evidence="7">2.3.1.225</ecNumber>
    </recommendedName>
</protein>
<comment type="catalytic activity">
    <reaction evidence="7">
        <text>L-cysteinyl-[protein] + hexadecanoyl-CoA = S-hexadecanoyl-L-cysteinyl-[protein] + CoA</text>
        <dbReference type="Rhea" id="RHEA:36683"/>
        <dbReference type="Rhea" id="RHEA-COMP:10131"/>
        <dbReference type="Rhea" id="RHEA-COMP:11032"/>
        <dbReference type="ChEBI" id="CHEBI:29950"/>
        <dbReference type="ChEBI" id="CHEBI:57287"/>
        <dbReference type="ChEBI" id="CHEBI:57379"/>
        <dbReference type="ChEBI" id="CHEBI:74151"/>
        <dbReference type="EC" id="2.3.1.225"/>
    </reaction>
</comment>
<dbReference type="InterPro" id="IPR001594">
    <property type="entry name" value="Palmitoyltrfase_DHHC"/>
</dbReference>
<feature type="transmembrane region" description="Helical" evidence="7">
    <location>
        <begin position="140"/>
        <end position="160"/>
    </location>
</feature>
<dbReference type="Pfam" id="PF01529">
    <property type="entry name" value="DHHC"/>
    <property type="match status" value="1"/>
</dbReference>
<proteinExistence type="inferred from homology"/>
<name>A0A7J7KIQ2_BUGNE</name>
<dbReference type="AlphaFoldDB" id="A0A7J7KIQ2"/>
<evidence type="ECO:0000259" key="8">
    <source>
        <dbReference type="Pfam" id="PF01529"/>
    </source>
</evidence>
<dbReference type="EC" id="2.3.1.225" evidence="7"/>
<comment type="domain">
    <text evidence="7">The DHHC domain is required for palmitoyltransferase activity.</text>
</comment>
<evidence type="ECO:0000256" key="4">
    <source>
        <dbReference type="ARBA" id="ARBA00022989"/>
    </source>
</evidence>
<keyword evidence="2 7" id="KW-0808">Transferase</keyword>
<dbReference type="GO" id="GO:0016020">
    <property type="term" value="C:membrane"/>
    <property type="evidence" value="ECO:0007669"/>
    <property type="project" value="UniProtKB-SubCell"/>
</dbReference>
<keyword evidence="6 7" id="KW-0012">Acyltransferase</keyword>
<evidence type="ECO:0000256" key="1">
    <source>
        <dbReference type="ARBA" id="ARBA00004141"/>
    </source>
</evidence>
<feature type="transmembrane region" description="Helical" evidence="7">
    <location>
        <begin position="57"/>
        <end position="78"/>
    </location>
</feature>
<evidence type="ECO:0000313" key="10">
    <source>
        <dbReference type="Proteomes" id="UP000593567"/>
    </source>
</evidence>
<feature type="transmembrane region" description="Helical" evidence="7">
    <location>
        <begin position="25"/>
        <end position="45"/>
    </location>
</feature>
<dbReference type="GO" id="GO:0019706">
    <property type="term" value="F:protein-cysteine S-palmitoyltransferase activity"/>
    <property type="evidence" value="ECO:0007669"/>
    <property type="project" value="UniProtKB-EC"/>
</dbReference>
<evidence type="ECO:0000313" key="9">
    <source>
        <dbReference type="EMBL" id="KAF6038590.1"/>
    </source>
</evidence>
<comment type="caution">
    <text evidence="9">The sequence shown here is derived from an EMBL/GenBank/DDBJ whole genome shotgun (WGS) entry which is preliminary data.</text>
</comment>
<dbReference type="OrthoDB" id="331948at2759"/>
<evidence type="ECO:0000256" key="5">
    <source>
        <dbReference type="ARBA" id="ARBA00023136"/>
    </source>
</evidence>
<keyword evidence="10" id="KW-1185">Reference proteome</keyword>
<evidence type="ECO:0000256" key="2">
    <source>
        <dbReference type="ARBA" id="ARBA00022679"/>
    </source>
</evidence>
<organism evidence="9 10">
    <name type="scientific">Bugula neritina</name>
    <name type="common">Brown bryozoan</name>
    <name type="synonym">Sertularia neritina</name>
    <dbReference type="NCBI Taxonomy" id="10212"/>
    <lineage>
        <taxon>Eukaryota</taxon>
        <taxon>Metazoa</taxon>
        <taxon>Spiralia</taxon>
        <taxon>Lophotrochozoa</taxon>
        <taxon>Bryozoa</taxon>
        <taxon>Gymnolaemata</taxon>
        <taxon>Cheilostomatida</taxon>
        <taxon>Flustrina</taxon>
        <taxon>Buguloidea</taxon>
        <taxon>Bugulidae</taxon>
        <taxon>Bugula</taxon>
    </lineage>
</organism>
<comment type="similarity">
    <text evidence="7">Belongs to the DHHC palmitoyltransferase family.</text>
</comment>
<comment type="subcellular location">
    <subcellularLocation>
        <location evidence="1">Membrane</location>
        <topology evidence="1">Multi-pass membrane protein</topology>
    </subcellularLocation>
</comment>
<keyword evidence="4 7" id="KW-1133">Transmembrane helix</keyword>
<dbReference type="InterPro" id="IPR039859">
    <property type="entry name" value="PFA4/ZDH16/20/ERF2-like"/>
</dbReference>
<accession>A0A7J7KIQ2</accession>
<reference evidence="9" key="1">
    <citation type="submission" date="2020-06" db="EMBL/GenBank/DDBJ databases">
        <title>Draft genome of Bugula neritina, a colonial animal packing powerful symbionts and potential medicines.</title>
        <authorList>
            <person name="Rayko M."/>
        </authorList>
    </citation>
    <scope>NUCLEOTIDE SEQUENCE [LARGE SCALE GENOMIC DNA]</scope>
    <source>
        <strain evidence="9">Kwan_BN1</strain>
    </source>
</reference>
<dbReference type="PANTHER" id="PTHR12246">
    <property type="entry name" value="PALMITOYLTRANSFERASE ZDHHC16"/>
    <property type="match status" value="1"/>
</dbReference>
<keyword evidence="3 7" id="KW-0812">Transmembrane</keyword>
<sequence>MRLKLVILDPVYRIFEQIAKRAGPIFVALVVLLTSSVVVLYYLYILPWIRAHWSPTLATVNYIFGHWLLLNIVFNYIMAVKTPPGRPPPNFDSPVSICKSCVSPKPPRTHHCSVCKRCVLKMDHHCPWLNNCVGHFNHRYFYLFCVYMTLGTIFVSLSIYQQLCTFFTGSPIRFLVSIATPAFSIIRAWISSNQLESTPSPSDPHLTAAPNLKVVHTEEYLQTQFWVSYEFFLCVGVTIALGSLVVFHTRLISRGETSIEKHINNKERRRVNELGKTYRNPYHFGFTRNWRMFFGIEEGTGRSWRHVLLPSTHKPTGDGTAWKTFSATTKCD</sequence>
<evidence type="ECO:0000256" key="7">
    <source>
        <dbReference type="RuleBase" id="RU079119"/>
    </source>
</evidence>
<feature type="transmembrane region" description="Helical" evidence="7">
    <location>
        <begin position="226"/>
        <end position="247"/>
    </location>
</feature>
<keyword evidence="5 7" id="KW-0472">Membrane</keyword>
<evidence type="ECO:0000256" key="6">
    <source>
        <dbReference type="ARBA" id="ARBA00023315"/>
    </source>
</evidence>
<dbReference type="Proteomes" id="UP000593567">
    <property type="component" value="Unassembled WGS sequence"/>
</dbReference>
<dbReference type="PROSITE" id="PS50216">
    <property type="entry name" value="DHHC"/>
    <property type="match status" value="1"/>
</dbReference>